<dbReference type="AlphaFoldDB" id="A0A0F8XSY0"/>
<comment type="caution">
    <text evidence="1">The sequence shown here is derived from an EMBL/GenBank/DDBJ whole genome shotgun (WGS) entry which is preliminary data.</text>
</comment>
<evidence type="ECO:0000313" key="1">
    <source>
        <dbReference type="EMBL" id="KKK72048.1"/>
    </source>
</evidence>
<evidence type="ECO:0008006" key="3">
    <source>
        <dbReference type="Google" id="ProtNLM"/>
    </source>
</evidence>
<evidence type="ECO:0000313" key="2">
    <source>
        <dbReference type="EMBL" id="KKM92002.1"/>
    </source>
</evidence>
<accession>A0A0F8XSY0</accession>
<dbReference type="EMBL" id="LAZR01057447">
    <property type="protein sequence ID" value="KKK72048.1"/>
    <property type="molecule type" value="Genomic_DNA"/>
</dbReference>
<sequence>SGADILATSCVFCKFNFLDAKKEMGADIEILNIEDIIVDLL</sequence>
<proteinExistence type="predicted"/>
<reference evidence="1" key="1">
    <citation type="journal article" date="2015" name="Nature">
        <title>Complex archaea that bridge the gap between prokaryotes and eukaryotes.</title>
        <authorList>
            <person name="Spang A."/>
            <person name="Saw J.H."/>
            <person name="Jorgensen S.L."/>
            <person name="Zaremba-Niedzwiedzka K."/>
            <person name="Martijn J."/>
            <person name="Lind A.E."/>
            <person name="van Eijk R."/>
            <person name="Schleper C."/>
            <person name="Guy L."/>
            <person name="Ettema T.J."/>
        </authorList>
    </citation>
    <scope>NUCLEOTIDE SEQUENCE</scope>
</reference>
<organism evidence="1">
    <name type="scientific">marine sediment metagenome</name>
    <dbReference type="NCBI Taxonomy" id="412755"/>
    <lineage>
        <taxon>unclassified sequences</taxon>
        <taxon>metagenomes</taxon>
        <taxon>ecological metagenomes</taxon>
    </lineage>
</organism>
<gene>
    <name evidence="2" type="ORF">LCGC14_1222770</name>
    <name evidence="1" type="ORF">LCGC14_2907790</name>
</gene>
<name>A0A0F8XSY0_9ZZZZ</name>
<protein>
    <recommendedName>
        <fullName evidence="3">Cysteine-rich domain-containing protein</fullName>
    </recommendedName>
</protein>
<dbReference type="EMBL" id="LAZR01006454">
    <property type="protein sequence ID" value="KKM92002.1"/>
    <property type="molecule type" value="Genomic_DNA"/>
</dbReference>
<feature type="non-terminal residue" evidence="1">
    <location>
        <position position="1"/>
    </location>
</feature>